<reference evidence="1" key="1">
    <citation type="journal article" date="2014" name="Genome Announc.">
        <title>Draft genome sequence of Rhodosporidium toruloides CECT1137, an oleaginous yeast of biotechnological interest.</title>
        <authorList>
            <person name="Morin N."/>
            <person name="Calcas X."/>
            <person name="Devillers H."/>
            <person name="Durrens P."/>
            <person name="Sherman D.J."/>
            <person name="Nicaud J.-M."/>
            <person name="Neuveglise C."/>
        </authorList>
    </citation>
    <scope>NUCLEOTIDE SEQUENCE</scope>
    <source>
        <strain evidence="1">CECT1137</strain>
    </source>
</reference>
<protein>
    <submittedName>
        <fullName evidence="1">RHTO0S28e00760g1_1</fullName>
    </submittedName>
</protein>
<proteinExistence type="predicted"/>
<gene>
    <name evidence="1" type="ORF">RHTO0S_28e00760g</name>
</gene>
<name>A0A061BHX3_RHOTO</name>
<organism evidence="1">
    <name type="scientific">Rhodotorula toruloides</name>
    <name type="common">Yeast</name>
    <name type="synonym">Rhodosporidium toruloides</name>
    <dbReference type="NCBI Taxonomy" id="5286"/>
    <lineage>
        <taxon>Eukaryota</taxon>
        <taxon>Fungi</taxon>
        <taxon>Dikarya</taxon>
        <taxon>Basidiomycota</taxon>
        <taxon>Pucciniomycotina</taxon>
        <taxon>Microbotryomycetes</taxon>
        <taxon>Sporidiobolales</taxon>
        <taxon>Sporidiobolaceae</taxon>
        <taxon>Rhodotorula</taxon>
    </lineage>
</organism>
<accession>A0A061BHX3</accession>
<evidence type="ECO:0000313" key="1">
    <source>
        <dbReference type="EMBL" id="CDR49574.1"/>
    </source>
</evidence>
<sequence>MWEAENDRCRTGLGELAAHLSHFLDTLPPTLVELEAAFWAPAGDCNDLVKTFLRSRSHDSPLRRVIFDAEVKKFGRVRLKATKSHEWIEQGVESKTDWNLTYKHWAGCSCGDWDYGSWTLDGPDAAEYEVSDPSVELEW</sequence>
<dbReference type="EMBL" id="LK052963">
    <property type="protein sequence ID" value="CDR49574.1"/>
    <property type="molecule type" value="Genomic_DNA"/>
</dbReference>
<dbReference type="AlphaFoldDB" id="A0A061BHX3"/>
<dbReference type="OrthoDB" id="10375755at2759"/>